<dbReference type="KEGG" id="rpha:AMC79_PD00776"/>
<keyword evidence="5" id="KW-0614">Plasmid</keyword>
<keyword evidence="2" id="KW-0812">Transmembrane</keyword>
<organism evidence="5 6">
    <name type="scientific">Rhizobium phaseoli</name>
    <dbReference type="NCBI Taxonomy" id="396"/>
    <lineage>
        <taxon>Bacteria</taxon>
        <taxon>Pseudomonadati</taxon>
        <taxon>Pseudomonadota</taxon>
        <taxon>Alphaproteobacteria</taxon>
        <taxon>Hyphomicrobiales</taxon>
        <taxon>Rhizobiaceae</taxon>
        <taxon>Rhizobium/Agrobacterium group</taxon>
        <taxon>Rhizobium</taxon>
    </lineage>
</organism>
<geneLocation type="plasmid" evidence="5 6">
    <name>pBS3d</name>
</geneLocation>
<evidence type="ECO:0000313" key="6">
    <source>
        <dbReference type="Proteomes" id="UP000540266"/>
    </source>
</evidence>
<dbReference type="GeneID" id="45961468"/>
<keyword evidence="4" id="KW-0472">Membrane</keyword>
<comment type="subcellular location">
    <subcellularLocation>
        <location evidence="1">Membrane</location>
        <topology evidence="1">Multi-pass membrane protein</topology>
    </subcellularLocation>
</comment>
<evidence type="ECO:0000313" key="5">
    <source>
        <dbReference type="EMBL" id="QPK12506.1"/>
    </source>
</evidence>
<dbReference type="GO" id="GO:0016020">
    <property type="term" value="C:membrane"/>
    <property type="evidence" value="ECO:0007669"/>
    <property type="project" value="UniProtKB-SubCell"/>
</dbReference>
<evidence type="ECO:0000256" key="2">
    <source>
        <dbReference type="ARBA" id="ARBA00022692"/>
    </source>
</evidence>
<evidence type="ECO:0000256" key="4">
    <source>
        <dbReference type="ARBA" id="ARBA00023136"/>
    </source>
</evidence>
<evidence type="ECO:0000256" key="3">
    <source>
        <dbReference type="ARBA" id="ARBA00022989"/>
    </source>
</evidence>
<sequence length="127" mass="13834">MIRKYAYWISTALVCLLYLASATHYLLMGDQVRQAFIGLGYPAYLRDVLIPVKILGVVAVLSRVNVRLSDLAYAGMFYHLLLAFSAHINAHDGAFAPAVVGLVALVVSFLTQNAARAKKSPYPPLPA</sequence>
<proteinExistence type="predicted"/>
<dbReference type="Pfam" id="PF13564">
    <property type="entry name" value="DoxX_2"/>
    <property type="match status" value="1"/>
</dbReference>
<dbReference type="Proteomes" id="UP000540266">
    <property type="component" value="Plasmid pBS3d"/>
</dbReference>
<name>A0A7X6J3K2_9HYPH</name>
<protein>
    <submittedName>
        <fullName evidence="5">DoxX family protein</fullName>
    </submittedName>
</protein>
<keyword evidence="3" id="KW-1133">Transmembrane helix</keyword>
<evidence type="ECO:0000256" key="1">
    <source>
        <dbReference type="ARBA" id="ARBA00004141"/>
    </source>
</evidence>
<dbReference type="AlphaFoldDB" id="A0A7X6J3K2"/>
<accession>A0A7X6J3K2</accession>
<reference evidence="5 6" key="1">
    <citation type="submission" date="2020-11" db="EMBL/GenBank/DDBJ databases">
        <title>Indigenous Rhizobia Nodulating Common beans in Western Kenya.</title>
        <authorList>
            <person name="Wekesa C.S."/>
            <person name="Oelmueller R."/>
            <person name="Furch A.C."/>
        </authorList>
    </citation>
    <scope>NUCLEOTIDE SEQUENCE [LARGE SCALE GENOMIC DNA]</scope>
    <source>
        <strain evidence="6">BS3</strain>
        <plasmid evidence="5 6">pBS3d</plasmid>
    </source>
</reference>
<dbReference type="EMBL" id="CP064935">
    <property type="protein sequence ID" value="QPK12506.1"/>
    <property type="molecule type" value="Genomic_DNA"/>
</dbReference>
<dbReference type="RefSeq" id="WP_064820409.1">
    <property type="nucleotide sequence ID" value="NZ_CP013531.1"/>
</dbReference>
<gene>
    <name evidence="5" type="ORF">HER27_031390</name>
</gene>
<dbReference type="InterPro" id="IPR032808">
    <property type="entry name" value="DoxX"/>
</dbReference>